<evidence type="ECO:0008006" key="13">
    <source>
        <dbReference type="Google" id="ProtNLM"/>
    </source>
</evidence>
<feature type="transmembrane region" description="Helical" evidence="7">
    <location>
        <begin position="421"/>
        <end position="441"/>
    </location>
</feature>
<evidence type="ECO:0000259" key="8">
    <source>
        <dbReference type="Pfam" id="PF12166"/>
    </source>
</evidence>
<comment type="caution">
    <text evidence="11">The sequence shown here is derived from an EMBL/GenBank/DDBJ whole genome shotgun (WGS) entry which is preliminary data.</text>
</comment>
<evidence type="ECO:0000256" key="1">
    <source>
        <dbReference type="ARBA" id="ARBA00004141"/>
    </source>
</evidence>
<reference evidence="11" key="2">
    <citation type="submission" date="2023-05" db="EMBL/GenBank/DDBJ databases">
        <authorList>
            <person name="Fouks B."/>
        </authorList>
    </citation>
    <scope>NUCLEOTIDE SEQUENCE</scope>
    <source>
        <strain evidence="11">Stay&amp;Tobe</strain>
        <tissue evidence="11">Testes</tissue>
    </source>
</reference>
<evidence type="ECO:0000256" key="2">
    <source>
        <dbReference type="ARBA" id="ARBA00007821"/>
    </source>
</evidence>
<sequence>VKIEDLNSNSPLSNVKIWLMVKFAWAFVESAMVTLTRRLNRISRDYRYVMEVLTLEKKMLKEKPDFGQGVRVGSALIWQPMPSTLDRSKLSQQPPVSLEQMDETQELSAQDQAPIVRLVLALWFAIISHSDLVCYFMVFLYQIKSATILSLPLPLMVFLWGTLTIPRPTKTFWVTMIAYTEVIVIVKWMFQFEFLPWNKTEVIEKNPFYPPRIIGIESKPNYAMYDLFLLLIVFFHRYMLKSLGLWKTTYEDPVMFKEKEQKFRLDTSDGDTVGLHRVDEEDTLTADAAPPTGRGSTLRRRSSAGNMSDQVVTQGGRDHMRSVADEESGSNLIIVRTDDEEPSDHIPGFLVLASKRYCDSVKFFFDHLLSRAQRVTADVYALMFLCDFFNFMVVIFGFASFGSDLGEGGVSAYLEENKVPIPFLVMLILQFALIVVDRALYLRKYILGKIVFQFLLVIGVHIWMFFILPLVTDKQFNAELPPQMWYMVKCFYLLLSAYQIRSGYPTRILGNVLCKRYNVLNMILFKGFMAVPFLFELRALMDWMWTDTSMTVWDWLKMEDIFANIFQHKCARRMESEYPQPRGEKKKPLVKYLMGGGGLFVIIAVIWFPLVIFALGSTVGQPNLPYDVTVTMDIGNYQPIYKMSAQNQTFNTVDKMSEQLWNKMHNAYMKDKGALTFLSNYDHSDVAIIKMSNSSRMIWGISEPDRNFLIADLKSSKTIIVRLTWHVSRNNPNPKTTGEAIDQHQYIMPAEIDGKPNPQRQNLIRMLTNNSQDTAVIPYIFPKFIKVTNRGKATPVTQLMRHYDPETQDDTAFRNLSLRYNGLNGSTSQSWWTLTEICNDSNYNDYLKKLDDDCSDLVMYTFNDKSFPKTLSFISGEGIIGMYTTMVLIVSNIVRGYFTGIFNTIMYDDMPNVDRVLQ</sequence>
<feature type="transmembrane region" description="Helical" evidence="7">
    <location>
        <begin position="379"/>
        <end position="401"/>
    </location>
</feature>
<keyword evidence="5 7" id="KW-0472">Membrane</keyword>
<feature type="transmembrane region" description="Helical" evidence="7">
    <location>
        <begin position="222"/>
        <end position="240"/>
    </location>
</feature>
<dbReference type="Pfam" id="PF23188">
    <property type="entry name" value="THU_Piezo1"/>
    <property type="match status" value="1"/>
</dbReference>
<dbReference type="Pfam" id="PF24874">
    <property type="entry name" value="Piezo_THU9_anchor"/>
    <property type="match status" value="1"/>
</dbReference>
<feature type="transmembrane region" description="Helical" evidence="7">
    <location>
        <begin position="172"/>
        <end position="190"/>
    </location>
</feature>
<dbReference type="Pfam" id="PF12166">
    <property type="entry name" value="Piezo_cap"/>
    <property type="match status" value="1"/>
</dbReference>
<keyword evidence="3 7" id="KW-0812">Transmembrane</keyword>
<evidence type="ECO:0000259" key="10">
    <source>
        <dbReference type="Pfam" id="PF24874"/>
    </source>
</evidence>
<dbReference type="AlphaFoldDB" id="A0AAD7ZEB1"/>
<protein>
    <recommendedName>
        <fullName evidence="13">Piezo non-specific cation channel R-Ras-binding domain-containing protein</fullName>
    </recommendedName>
</protein>
<feature type="non-terminal residue" evidence="11">
    <location>
        <position position="1"/>
    </location>
</feature>
<feature type="region of interest" description="Disordered" evidence="6">
    <location>
        <begin position="282"/>
        <end position="320"/>
    </location>
</feature>
<feature type="domain" description="Piezo THU9 and anchor" evidence="10">
    <location>
        <begin position="378"/>
        <end position="614"/>
    </location>
</feature>
<feature type="transmembrane region" description="Helical" evidence="7">
    <location>
        <begin position="450"/>
        <end position="471"/>
    </location>
</feature>
<evidence type="ECO:0000256" key="3">
    <source>
        <dbReference type="ARBA" id="ARBA00022692"/>
    </source>
</evidence>
<keyword evidence="12" id="KW-1185">Reference proteome</keyword>
<evidence type="ECO:0000313" key="12">
    <source>
        <dbReference type="Proteomes" id="UP001233999"/>
    </source>
</evidence>
<accession>A0AAD7ZEB1</accession>
<dbReference type="InterPro" id="IPR031334">
    <property type="entry name" value="Piezo_cap_dom"/>
</dbReference>
<dbReference type="GO" id="GO:0016020">
    <property type="term" value="C:membrane"/>
    <property type="evidence" value="ECO:0007669"/>
    <property type="project" value="UniProtKB-SubCell"/>
</dbReference>
<organism evidence="11 12">
    <name type="scientific">Diploptera punctata</name>
    <name type="common">Pacific beetle cockroach</name>
    <dbReference type="NCBI Taxonomy" id="6984"/>
    <lineage>
        <taxon>Eukaryota</taxon>
        <taxon>Metazoa</taxon>
        <taxon>Ecdysozoa</taxon>
        <taxon>Arthropoda</taxon>
        <taxon>Hexapoda</taxon>
        <taxon>Insecta</taxon>
        <taxon>Pterygota</taxon>
        <taxon>Neoptera</taxon>
        <taxon>Polyneoptera</taxon>
        <taxon>Dictyoptera</taxon>
        <taxon>Blattodea</taxon>
        <taxon>Blaberoidea</taxon>
        <taxon>Blaberidae</taxon>
        <taxon>Diplopterinae</taxon>
        <taxon>Diploptera</taxon>
    </lineage>
</organism>
<feature type="transmembrane region" description="Helical" evidence="7">
    <location>
        <begin position="17"/>
        <end position="35"/>
    </location>
</feature>
<feature type="transmembrane region" description="Helical" evidence="7">
    <location>
        <begin position="483"/>
        <end position="500"/>
    </location>
</feature>
<feature type="domain" description="Piezo non-specific cation channel cap" evidence="8">
    <location>
        <begin position="655"/>
        <end position="918"/>
    </location>
</feature>
<dbReference type="GO" id="GO:0008381">
    <property type="term" value="F:mechanosensitive monoatomic ion channel activity"/>
    <property type="evidence" value="ECO:0007669"/>
    <property type="project" value="InterPro"/>
</dbReference>
<dbReference type="Proteomes" id="UP001233999">
    <property type="component" value="Unassembled WGS sequence"/>
</dbReference>
<feature type="domain" description="Piezo transmembrane helical unit" evidence="9">
    <location>
        <begin position="127"/>
        <end position="247"/>
    </location>
</feature>
<reference evidence="11" key="1">
    <citation type="journal article" date="2023" name="IScience">
        <title>Live-bearing cockroach genome reveals convergent evolutionary mechanisms linked to viviparity in insects and beyond.</title>
        <authorList>
            <person name="Fouks B."/>
            <person name="Harrison M.C."/>
            <person name="Mikhailova A.A."/>
            <person name="Marchal E."/>
            <person name="English S."/>
            <person name="Carruthers M."/>
            <person name="Jennings E.C."/>
            <person name="Chiamaka E.L."/>
            <person name="Frigard R.A."/>
            <person name="Pippel M."/>
            <person name="Attardo G.M."/>
            <person name="Benoit J.B."/>
            <person name="Bornberg-Bauer E."/>
            <person name="Tobe S.S."/>
        </authorList>
    </citation>
    <scope>NUCLEOTIDE SEQUENCE</scope>
    <source>
        <strain evidence="11">Stay&amp;Tobe</strain>
    </source>
</reference>
<evidence type="ECO:0000256" key="4">
    <source>
        <dbReference type="ARBA" id="ARBA00022989"/>
    </source>
</evidence>
<keyword evidence="4 7" id="KW-1133">Transmembrane helix</keyword>
<feature type="non-terminal residue" evidence="11">
    <location>
        <position position="918"/>
    </location>
</feature>
<evidence type="ECO:0000256" key="6">
    <source>
        <dbReference type="SAM" id="MobiDB-lite"/>
    </source>
</evidence>
<proteinExistence type="inferred from homology"/>
<evidence type="ECO:0000259" key="9">
    <source>
        <dbReference type="Pfam" id="PF23188"/>
    </source>
</evidence>
<dbReference type="InterPro" id="IPR027272">
    <property type="entry name" value="Piezo"/>
</dbReference>
<dbReference type="PANTHER" id="PTHR47049">
    <property type="entry name" value="PIEZO-TYPE MECHANOSENSITIVE ION CHANNEL HOMOLOG"/>
    <property type="match status" value="1"/>
</dbReference>
<dbReference type="InterPro" id="IPR056770">
    <property type="entry name" value="Piezo_THU9_anchor"/>
</dbReference>
<feature type="transmembrane region" description="Helical" evidence="7">
    <location>
        <begin position="118"/>
        <end position="141"/>
    </location>
</feature>
<dbReference type="EMBL" id="JASPKZ010008869">
    <property type="protein sequence ID" value="KAJ9578582.1"/>
    <property type="molecule type" value="Genomic_DNA"/>
</dbReference>
<evidence type="ECO:0000313" key="11">
    <source>
        <dbReference type="EMBL" id="KAJ9578582.1"/>
    </source>
</evidence>
<dbReference type="PANTHER" id="PTHR47049:SF2">
    <property type="entry name" value="PIEZO-TYPE MECHANOSENSITIVE ION CHANNEL HOMOLOG"/>
    <property type="match status" value="1"/>
</dbReference>
<name>A0AAD7ZEB1_DIPPU</name>
<feature type="transmembrane region" description="Helical" evidence="7">
    <location>
        <begin position="592"/>
        <end position="615"/>
    </location>
</feature>
<evidence type="ECO:0000256" key="5">
    <source>
        <dbReference type="ARBA" id="ARBA00023136"/>
    </source>
</evidence>
<comment type="similarity">
    <text evidence="2">Belongs to the PIEZO (TC 1.A.75) family.</text>
</comment>
<feature type="compositionally biased region" description="Polar residues" evidence="6">
    <location>
        <begin position="304"/>
        <end position="313"/>
    </location>
</feature>
<comment type="subcellular location">
    <subcellularLocation>
        <location evidence="1">Membrane</location>
        <topology evidence="1">Multi-pass membrane protein</topology>
    </subcellularLocation>
</comment>
<feature type="transmembrane region" description="Helical" evidence="7">
    <location>
        <begin position="147"/>
        <end position="165"/>
    </location>
</feature>
<evidence type="ECO:0000256" key="7">
    <source>
        <dbReference type="SAM" id="Phobius"/>
    </source>
</evidence>
<dbReference type="InterPro" id="IPR056768">
    <property type="entry name" value="THU_Piezo"/>
</dbReference>
<gene>
    <name evidence="11" type="ORF">L9F63_005184</name>
</gene>